<dbReference type="SUPFAM" id="SSF55073">
    <property type="entry name" value="Nucleotide cyclase"/>
    <property type="match status" value="1"/>
</dbReference>
<dbReference type="InterPro" id="IPR029787">
    <property type="entry name" value="Nucleotide_cyclase"/>
</dbReference>
<proteinExistence type="predicted"/>
<evidence type="ECO:0000313" key="2">
    <source>
        <dbReference type="Proteomes" id="UP000441586"/>
    </source>
</evidence>
<name>A0A6A4RF76_9RHOB</name>
<dbReference type="Gene3D" id="3.30.70.1230">
    <property type="entry name" value="Nucleotide cyclase"/>
    <property type="match status" value="1"/>
</dbReference>
<accession>A0A6A4RF76</accession>
<protein>
    <submittedName>
        <fullName evidence="1">Uncharacterized protein</fullName>
    </submittedName>
</protein>
<organism evidence="1 2">
    <name type="scientific">Parasedimentitalea maritima</name>
    <dbReference type="NCBI Taxonomy" id="2578117"/>
    <lineage>
        <taxon>Bacteria</taxon>
        <taxon>Pseudomonadati</taxon>
        <taxon>Pseudomonadota</taxon>
        <taxon>Alphaproteobacteria</taxon>
        <taxon>Rhodobacterales</taxon>
        <taxon>Paracoccaceae</taxon>
        <taxon>Parasedimentitalea</taxon>
    </lineage>
</organism>
<gene>
    <name evidence="1" type="ORF">GP644_18010</name>
</gene>
<comment type="caution">
    <text evidence="1">The sequence shown here is derived from an EMBL/GenBank/DDBJ whole genome shotgun (WGS) entry which is preliminary data.</text>
</comment>
<dbReference type="AlphaFoldDB" id="A0A6A4RF76"/>
<dbReference type="Proteomes" id="UP000441586">
    <property type="component" value="Unassembled WGS sequence"/>
</dbReference>
<dbReference type="RefSeq" id="WP_158980707.1">
    <property type="nucleotide sequence ID" value="NZ_WSFO01000011.1"/>
</dbReference>
<reference evidence="1 2" key="1">
    <citation type="submission" date="2019-12" db="EMBL/GenBank/DDBJ databases">
        <authorList>
            <person name="Zhang Y.-J."/>
        </authorList>
    </citation>
    <scope>NUCLEOTIDE SEQUENCE [LARGE SCALE GENOMIC DNA]</scope>
    <source>
        <strain evidence="1 2">H18S-6</strain>
    </source>
</reference>
<dbReference type="EMBL" id="WSFO01000011">
    <property type="protein sequence ID" value="KAE9627987.1"/>
    <property type="molecule type" value="Genomic_DNA"/>
</dbReference>
<evidence type="ECO:0000313" key="1">
    <source>
        <dbReference type="EMBL" id="KAE9627987.1"/>
    </source>
</evidence>
<sequence length="297" mass="33083">MREFDGAVLFVDILGISALTTTASPLVSQVDFDALNAKTGASGGNQLYCANLLSKFRRNLTNCESRNLKIAQLSDCAFLWSQDSRLVVRAAQALFLKNIETGVFARGGMTFGQIIEPEKTRKSLGQFVCGEAVTRAAKLEGTGKGARIFIDREIGGQQILGLSPRAFEGLPNPSNYRVVDEFLWFSCPAETENAAEKINRVRKIIDLIGKFKHAPTLRWNAASFAGRVHLGATVERLSVEVKKLCHEEAYSEPHFALQTSELFQELYQDGEYVLEELNKFENKADRWYHSNSGRLQP</sequence>